<feature type="transmembrane region" description="Helical" evidence="1">
    <location>
        <begin position="153"/>
        <end position="174"/>
    </location>
</feature>
<protein>
    <submittedName>
        <fullName evidence="3">Type II CAAX endopeptidase family protein</fullName>
    </submittedName>
</protein>
<organism evidence="3 4">
    <name type="scientific">Microcosmobacter mediterraneus</name>
    <dbReference type="NCBI Taxonomy" id="3075607"/>
    <lineage>
        <taxon>Bacteria</taxon>
        <taxon>Pseudomonadati</taxon>
        <taxon>Bacteroidota</taxon>
        <taxon>Flavobacteriia</taxon>
        <taxon>Flavobacteriales</taxon>
        <taxon>Flavobacteriaceae</taxon>
        <taxon>Microcosmobacter</taxon>
    </lineage>
</organism>
<name>A0ABU2YKB8_9FLAO</name>
<feature type="transmembrane region" description="Helical" evidence="1">
    <location>
        <begin position="106"/>
        <end position="125"/>
    </location>
</feature>
<evidence type="ECO:0000256" key="1">
    <source>
        <dbReference type="SAM" id="Phobius"/>
    </source>
</evidence>
<proteinExistence type="predicted"/>
<keyword evidence="1" id="KW-1133">Transmembrane helix</keyword>
<feature type="transmembrane region" description="Helical" evidence="1">
    <location>
        <begin position="72"/>
        <end position="94"/>
    </location>
</feature>
<accession>A0ABU2YKB8</accession>
<comment type="caution">
    <text evidence="3">The sequence shown here is derived from an EMBL/GenBank/DDBJ whole genome shotgun (WGS) entry which is preliminary data.</text>
</comment>
<dbReference type="EMBL" id="JAVRIA010000002">
    <property type="protein sequence ID" value="MDT0558134.1"/>
    <property type="molecule type" value="Genomic_DNA"/>
</dbReference>
<feature type="transmembrane region" description="Helical" evidence="1">
    <location>
        <begin position="225"/>
        <end position="245"/>
    </location>
</feature>
<sequence length="255" mass="29775">MHTNIECKQCHKQFVKAVNFCGFCGASIQSTKVEKRNIALNLVIVFFITFLLFALAVYLINERLESSLVKELVIELAFASLVIGFSLFDWKAILKTYKVPKLSGNIWAWTFIIPILSSIVVYYFVNAMNTILFGDSDYSYFESYLYLDNPLPWAIFFVAILPPIFEELAFRGFLFNQLQKIVSERMTIVGTAFLFALVHFSLISFLWIFPFGLLLGYLRSKYKTLWLGIIIHFIHNLIIILWDYYDYQNLIHFLE</sequence>
<feature type="domain" description="CAAX prenyl protease 2/Lysostaphin resistance protein A-like" evidence="2">
    <location>
        <begin position="151"/>
        <end position="238"/>
    </location>
</feature>
<dbReference type="InterPro" id="IPR003675">
    <property type="entry name" value="Rce1/LyrA-like_dom"/>
</dbReference>
<dbReference type="RefSeq" id="WP_311426903.1">
    <property type="nucleotide sequence ID" value="NZ_JAVRIA010000002.1"/>
</dbReference>
<evidence type="ECO:0000259" key="2">
    <source>
        <dbReference type="Pfam" id="PF02517"/>
    </source>
</evidence>
<dbReference type="Proteomes" id="UP001259492">
    <property type="component" value="Unassembled WGS sequence"/>
</dbReference>
<keyword evidence="4" id="KW-1185">Reference proteome</keyword>
<evidence type="ECO:0000313" key="3">
    <source>
        <dbReference type="EMBL" id="MDT0558134.1"/>
    </source>
</evidence>
<keyword evidence="1" id="KW-0812">Transmembrane</keyword>
<gene>
    <name evidence="3" type="ORF">RM697_05725</name>
</gene>
<dbReference type="Pfam" id="PF02517">
    <property type="entry name" value="Rce1-like"/>
    <property type="match status" value="1"/>
</dbReference>
<evidence type="ECO:0000313" key="4">
    <source>
        <dbReference type="Proteomes" id="UP001259492"/>
    </source>
</evidence>
<dbReference type="PANTHER" id="PTHR36435">
    <property type="entry name" value="SLR1288 PROTEIN"/>
    <property type="match status" value="1"/>
</dbReference>
<dbReference type="InterPro" id="IPR052710">
    <property type="entry name" value="CAAX_protease"/>
</dbReference>
<feature type="transmembrane region" description="Helical" evidence="1">
    <location>
        <begin position="38"/>
        <end position="60"/>
    </location>
</feature>
<keyword evidence="1" id="KW-0472">Membrane</keyword>
<feature type="transmembrane region" description="Helical" evidence="1">
    <location>
        <begin position="186"/>
        <end position="213"/>
    </location>
</feature>
<reference evidence="3 4" key="1">
    <citation type="submission" date="2023-09" db="EMBL/GenBank/DDBJ databases">
        <authorList>
            <person name="Rey-Velasco X."/>
        </authorList>
    </citation>
    <scope>NUCLEOTIDE SEQUENCE [LARGE SCALE GENOMIC DNA]</scope>
    <source>
        <strain evidence="3 4">W332</strain>
    </source>
</reference>
<dbReference type="PANTHER" id="PTHR36435:SF1">
    <property type="entry name" value="CAAX AMINO TERMINAL PROTEASE FAMILY PROTEIN"/>
    <property type="match status" value="1"/>
</dbReference>